<organism evidence="6 7">
    <name type="scientific">Rhodovibrio salinarum</name>
    <dbReference type="NCBI Taxonomy" id="1087"/>
    <lineage>
        <taxon>Bacteria</taxon>
        <taxon>Pseudomonadati</taxon>
        <taxon>Pseudomonadota</taxon>
        <taxon>Alphaproteobacteria</taxon>
        <taxon>Rhodospirillales</taxon>
        <taxon>Rhodovibrionaceae</taxon>
        <taxon>Rhodovibrio</taxon>
    </lineage>
</organism>
<dbReference type="GO" id="GO:0034599">
    <property type="term" value="P:cellular response to oxidative stress"/>
    <property type="evidence" value="ECO:0007669"/>
    <property type="project" value="TreeGrafter"/>
</dbReference>
<evidence type="ECO:0000256" key="3">
    <source>
        <dbReference type="ARBA" id="ARBA00048782"/>
    </source>
</evidence>
<evidence type="ECO:0000256" key="1">
    <source>
        <dbReference type="ARBA" id="ARBA00023002"/>
    </source>
</evidence>
<dbReference type="SUPFAM" id="SSF55068">
    <property type="entry name" value="Peptide methionine sulfoxide reductase"/>
    <property type="match status" value="1"/>
</dbReference>
<dbReference type="Pfam" id="PF01625">
    <property type="entry name" value="PMSR"/>
    <property type="match status" value="1"/>
</dbReference>
<evidence type="ECO:0000313" key="7">
    <source>
        <dbReference type="Proteomes" id="UP000778970"/>
    </source>
</evidence>
<evidence type="ECO:0000256" key="2">
    <source>
        <dbReference type="ARBA" id="ARBA00047806"/>
    </source>
</evidence>
<dbReference type="PANTHER" id="PTHR42799:SF2">
    <property type="entry name" value="MITOCHONDRIAL PEPTIDE METHIONINE SULFOXIDE REDUCTASE"/>
    <property type="match status" value="1"/>
</dbReference>
<dbReference type="PANTHER" id="PTHR42799">
    <property type="entry name" value="MITOCHONDRIAL PEPTIDE METHIONINE SULFOXIDE REDUCTASE"/>
    <property type="match status" value="1"/>
</dbReference>
<name>A0A934QJX2_9PROT</name>
<dbReference type="GO" id="GO:0005737">
    <property type="term" value="C:cytoplasm"/>
    <property type="evidence" value="ECO:0007669"/>
    <property type="project" value="TreeGrafter"/>
</dbReference>
<dbReference type="EC" id="1.8.4.11" evidence="4"/>
<sequence length="154" mass="17734">MATATFAAGCFWQPEVIFRDTDGVIETRVGYTGGDTENPSYEQVCTGRTGHAEAIEVTYDPAKISYEQLLDIFWECHDPTQKNRQGPDVGTQYRSAIFVHDAEQRETAERSLEEQRRRRRATVQTEIQPAQIFWPAEEYHQQYLQKRGLATCKI</sequence>
<dbReference type="RefSeq" id="WP_027288911.1">
    <property type="nucleotide sequence ID" value="NZ_NRRE01000026.1"/>
</dbReference>
<reference evidence="6" key="2">
    <citation type="journal article" date="2020" name="Microorganisms">
        <title>Osmotic Adaptation and Compatible Solute Biosynthesis of Phototrophic Bacteria as Revealed from Genome Analyses.</title>
        <authorList>
            <person name="Imhoff J.F."/>
            <person name="Rahn T."/>
            <person name="Kunzel S."/>
            <person name="Keller A."/>
            <person name="Neulinger S.C."/>
        </authorList>
    </citation>
    <scope>NUCLEOTIDE SEQUENCE</scope>
    <source>
        <strain evidence="6">DSM 9154</strain>
    </source>
</reference>
<dbReference type="GO" id="GO:0008113">
    <property type="term" value="F:peptide-methionine (S)-S-oxide reductase activity"/>
    <property type="evidence" value="ECO:0007669"/>
    <property type="project" value="UniProtKB-UniRule"/>
</dbReference>
<keyword evidence="7" id="KW-1185">Reference proteome</keyword>
<evidence type="ECO:0000259" key="5">
    <source>
        <dbReference type="Pfam" id="PF01625"/>
    </source>
</evidence>
<protein>
    <recommendedName>
        <fullName evidence="4">Peptide methionine sulfoxide reductase MsrA</fullName>
        <shortName evidence="4">Protein-methionine-S-oxide reductase</shortName>
        <ecNumber evidence="4">1.8.4.11</ecNumber>
    </recommendedName>
    <alternativeName>
        <fullName evidence="4">Peptide-methionine (S)-S-oxide reductase</fullName>
        <shortName evidence="4">Peptide Met(O) reductase</shortName>
    </alternativeName>
</protein>
<comment type="catalytic activity">
    <reaction evidence="3 4">
        <text>[thioredoxin]-disulfide + L-methionine + H2O = L-methionine (S)-S-oxide + [thioredoxin]-dithiol</text>
        <dbReference type="Rhea" id="RHEA:19993"/>
        <dbReference type="Rhea" id="RHEA-COMP:10698"/>
        <dbReference type="Rhea" id="RHEA-COMP:10700"/>
        <dbReference type="ChEBI" id="CHEBI:15377"/>
        <dbReference type="ChEBI" id="CHEBI:29950"/>
        <dbReference type="ChEBI" id="CHEBI:50058"/>
        <dbReference type="ChEBI" id="CHEBI:57844"/>
        <dbReference type="ChEBI" id="CHEBI:58772"/>
        <dbReference type="EC" id="1.8.4.11"/>
    </reaction>
</comment>
<dbReference type="InterPro" id="IPR002569">
    <property type="entry name" value="Met_Sox_Rdtase_MsrA_dom"/>
</dbReference>
<comment type="similarity">
    <text evidence="4">Belongs to the MsrA Met sulfoxide reductase family.</text>
</comment>
<dbReference type="InterPro" id="IPR036509">
    <property type="entry name" value="Met_Sox_Rdtase_MsrA_sf"/>
</dbReference>
<dbReference type="AlphaFoldDB" id="A0A934QJX2"/>
<feature type="active site" evidence="4">
    <location>
        <position position="10"/>
    </location>
</feature>
<accession>A0A934QJX2</accession>
<gene>
    <name evidence="4 6" type="primary">msrA</name>
    <name evidence="6" type="ORF">CKO21_11720</name>
</gene>
<evidence type="ECO:0000313" key="6">
    <source>
        <dbReference type="EMBL" id="MBK1697910.1"/>
    </source>
</evidence>
<dbReference type="Gene3D" id="3.30.1060.10">
    <property type="entry name" value="Peptide methionine sulphoxide reductase MsrA"/>
    <property type="match status" value="1"/>
</dbReference>
<dbReference type="Proteomes" id="UP000778970">
    <property type="component" value="Unassembled WGS sequence"/>
</dbReference>
<dbReference type="EMBL" id="NRRE01000026">
    <property type="protein sequence ID" value="MBK1697910.1"/>
    <property type="molecule type" value="Genomic_DNA"/>
</dbReference>
<comment type="caution">
    <text evidence="6">The sequence shown here is derived from an EMBL/GenBank/DDBJ whole genome shotgun (WGS) entry which is preliminary data.</text>
</comment>
<comment type="function">
    <text evidence="4">Has an important function as a repair enzyme for proteins that have been inactivated by oxidation. Catalyzes the reversible oxidation-reduction of methionine sulfoxide in proteins to methionine.</text>
</comment>
<feature type="domain" description="Peptide methionine sulphoxide reductase MsrA" evidence="5">
    <location>
        <begin position="3"/>
        <end position="152"/>
    </location>
</feature>
<reference evidence="6" key="1">
    <citation type="submission" date="2017-08" db="EMBL/GenBank/DDBJ databases">
        <authorList>
            <person name="Imhoff J.F."/>
            <person name="Rahn T."/>
            <person name="Kuenzel S."/>
            <person name="Neulinger S.C."/>
        </authorList>
    </citation>
    <scope>NUCLEOTIDE SEQUENCE</scope>
    <source>
        <strain evidence="6">DSM 9154</strain>
    </source>
</reference>
<dbReference type="InterPro" id="IPR050162">
    <property type="entry name" value="MsrA_MetSO_reductase"/>
</dbReference>
<comment type="catalytic activity">
    <reaction evidence="2 4">
        <text>L-methionyl-[protein] + [thioredoxin]-disulfide + H2O = L-methionyl-(S)-S-oxide-[protein] + [thioredoxin]-dithiol</text>
        <dbReference type="Rhea" id="RHEA:14217"/>
        <dbReference type="Rhea" id="RHEA-COMP:10698"/>
        <dbReference type="Rhea" id="RHEA-COMP:10700"/>
        <dbReference type="Rhea" id="RHEA-COMP:12313"/>
        <dbReference type="Rhea" id="RHEA-COMP:12315"/>
        <dbReference type="ChEBI" id="CHEBI:15377"/>
        <dbReference type="ChEBI" id="CHEBI:16044"/>
        <dbReference type="ChEBI" id="CHEBI:29950"/>
        <dbReference type="ChEBI" id="CHEBI:44120"/>
        <dbReference type="ChEBI" id="CHEBI:50058"/>
        <dbReference type="EC" id="1.8.4.11"/>
    </reaction>
</comment>
<keyword evidence="1 4" id="KW-0560">Oxidoreductase</keyword>
<dbReference type="NCBIfam" id="TIGR00401">
    <property type="entry name" value="msrA"/>
    <property type="match status" value="1"/>
</dbReference>
<proteinExistence type="inferred from homology"/>
<evidence type="ECO:0000256" key="4">
    <source>
        <dbReference type="HAMAP-Rule" id="MF_01401"/>
    </source>
</evidence>
<dbReference type="HAMAP" id="MF_01401">
    <property type="entry name" value="MsrA"/>
    <property type="match status" value="1"/>
</dbReference>